<dbReference type="PANTHER" id="PTHR43434">
    <property type="entry name" value="PHOSPHOGLYCOLATE PHOSPHATASE"/>
    <property type="match status" value="1"/>
</dbReference>
<feature type="non-terminal residue" evidence="2">
    <location>
        <position position="107"/>
    </location>
</feature>
<dbReference type="Pfam" id="PF13419">
    <property type="entry name" value="HAD_2"/>
    <property type="match status" value="1"/>
</dbReference>
<proteinExistence type="inferred from homology"/>
<evidence type="ECO:0000256" key="1">
    <source>
        <dbReference type="ARBA" id="ARBA00006171"/>
    </source>
</evidence>
<dbReference type="RefSeq" id="WP_153227245.1">
    <property type="nucleotide sequence ID" value="NZ_SJDU01000794.1"/>
</dbReference>
<gene>
    <name evidence="2" type="ORF">EZH24_13485</name>
</gene>
<reference evidence="2 3" key="1">
    <citation type="journal article" date="2019" name="Anaerobe">
        <title>Brachyspira catarrhinii sp. nov., an anaerobic intestinal spirochaete isolated from vervet monkeys may have been misidentified as Brachyspira aalborgi in previous studies.</title>
        <authorList>
            <person name="Phillips N.D."/>
            <person name="La T."/>
            <person name="Hampson D.J."/>
        </authorList>
    </citation>
    <scope>NUCLEOTIDE SEQUENCE [LARGE SCALE GENOMIC DNA]</scope>
    <source>
        <strain evidence="2 3">Z12</strain>
    </source>
</reference>
<dbReference type="SUPFAM" id="SSF56784">
    <property type="entry name" value="HAD-like"/>
    <property type="match status" value="1"/>
</dbReference>
<organism evidence="2 3">
    <name type="scientific">Brachyspira catarrhinii</name>
    <dbReference type="NCBI Taxonomy" id="2528966"/>
    <lineage>
        <taxon>Bacteria</taxon>
        <taxon>Pseudomonadati</taxon>
        <taxon>Spirochaetota</taxon>
        <taxon>Spirochaetia</taxon>
        <taxon>Brachyspirales</taxon>
        <taxon>Brachyspiraceae</taxon>
        <taxon>Brachyspira</taxon>
    </lineage>
</organism>
<dbReference type="EMBL" id="SJDU01000794">
    <property type="protein sequence ID" value="TKZ21970.1"/>
    <property type="molecule type" value="Genomic_DNA"/>
</dbReference>
<comment type="similarity">
    <text evidence="1">Belongs to the HAD-like hydrolase superfamily. CbbY/CbbZ/Gph/YieH family.</text>
</comment>
<keyword evidence="2" id="KW-0378">Hydrolase</keyword>
<dbReference type="Proteomes" id="UP000310168">
    <property type="component" value="Unassembled WGS sequence"/>
</dbReference>
<dbReference type="GO" id="GO:0016787">
    <property type="term" value="F:hydrolase activity"/>
    <property type="evidence" value="ECO:0007669"/>
    <property type="project" value="UniProtKB-KW"/>
</dbReference>
<comment type="caution">
    <text evidence="2">The sequence shown here is derived from an EMBL/GenBank/DDBJ whole genome shotgun (WGS) entry which is preliminary data.</text>
</comment>
<dbReference type="InterPro" id="IPR050155">
    <property type="entry name" value="HAD-like_hydrolase_sf"/>
</dbReference>
<sequence>MQEIKNKIKNIIFDLDGTLIDSIPDIHKSINKSLEYINLPEIPIDNVRKYVGNGARILIKRTLNFFVGKYDKKYLESLEEKMYNFYIQYYYEHCIDETYLYEGVCDT</sequence>
<evidence type="ECO:0000313" key="2">
    <source>
        <dbReference type="EMBL" id="TKZ21970.1"/>
    </source>
</evidence>
<dbReference type="InterPro" id="IPR023198">
    <property type="entry name" value="PGP-like_dom2"/>
</dbReference>
<name>A0ABY2TN34_9SPIR</name>
<keyword evidence="3" id="KW-1185">Reference proteome</keyword>
<protein>
    <submittedName>
        <fullName evidence="2">HAD family hydrolase</fullName>
    </submittedName>
</protein>
<evidence type="ECO:0000313" key="3">
    <source>
        <dbReference type="Proteomes" id="UP000310168"/>
    </source>
</evidence>
<dbReference type="InterPro" id="IPR036412">
    <property type="entry name" value="HAD-like_sf"/>
</dbReference>
<accession>A0ABY2TN34</accession>
<dbReference type="Gene3D" id="1.10.150.240">
    <property type="entry name" value="Putative phosphatase, domain 2"/>
    <property type="match status" value="1"/>
</dbReference>
<dbReference type="InterPro" id="IPR041492">
    <property type="entry name" value="HAD_2"/>
</dbReference>
<dbReference type="PANTHER" id="PTHR43434:SF1">
    <property type="entry name" value="PHOSPHOGLYCOLATE PHOSPHATASE"/>
    <property type="match status" value="1"/>
</dbReference>